<evidence type="ECO:0000259" key="1">
    <source>
        <dbReference type="PROSITE" id="PS51186"/>
    </source>
</evidence>
<dbReference type="EMBL" id="FMAH01000024">
    <property type="protein sequence ID" value="SCB36342.1"/>
    <property type="molecule type" value="Genomic_DNA"/>
</dbReference>
<dbReference type="AlphaFoldDB" id="A0A1C3W889"/>
<name>A0A1C3W889_9HYPH</name>
<dbReference type="SUPFAM" id="SSF55729">
    <property type="entry name" value="Acyl-CoA N-acyltransferases (Nat)"/>
    <property type="match status" value="1"/>
</dbReference>
<gene>
    <name evidence="2" type="ORF">GA0061102_1024102</name>
</gene>
<keyword evidence="3" id="KW-1185">Reference proteome</keyword>
<dbReference type="PROSITE" id="PS51186">
    <property type="entry name" value="GNAT"/>
    <property type="match status" value="1"/>
</dbReference>
<dbReference type="Gene3D" id="3.40.630.30">
    <property type="match status" value="1"/>
</dbReference>
<dbReference type="STRING" id="411945.GA0061102_1024102"/>
<dbReference type="Proteomes" id="UP000199435">
    <property type="component" value="Unassembled WGS sequence"/>
</dbReference>
<dbReference type="Pfam" id="PF00583">
    <property type="entry name" value="Acetyltransf_1"/>
    <property type="match status" value="1"/>
</dbReference>
<dbReference type="GO" id="GO:0016747">
    <property type="term" value="F:acyltransferase activity, transferring groups other than amino-acyl groups"/>
    <property type="evidence" value="ECO:0007669"/>
    <property type="project" value="InterPro"/>
</dbReference>
<reference evidence="3" key="1">
    <citation type="submission" date="2016-08" db="EMBL/GenBank/DDBJ databases">
        <authorList>
            <person name="Varghese N."/>
            <person name="Submissions Spin"/>
        </authorList>
    </citation>
    <scope>NUCLEOTIDE SEQUENCE [LARGE SCALE GENOMIC DNA]</scope>
    <source>
        <strain evidence="3">HAMBI 2971</strain>
    </source>
</reference>
<sequence>MNQQFDLQHRYYIAAFPQTDFLIIEKEGVRIGRLYIDLSADIWHIIDVGLLPEWRNRGIGLEMLNEIKAAAITRESLGIILHVDKANGRAQKLYQASGFEVIDATETHTRMQWLSRQVLPKTVDGRSGVN</sequence>
<evidence type="ECO:0000313" key="3">
    <source>
        <dbReference type="Proteomes" id="UP000199435"/>
    </source>
</evidence>
<keyword evidence="2" id="KW-0808">Transferase</keyword>
<proteinExistence type="predicted"/>
<dbReference type="InterPro" id="IPR000182">
    <property type="entry name" value="GNAT_dom"/>
</dbReference>
<dbReference type="CDD" id="cd04301">
    <property type="entry name" value="NAT_SF"/>
    <property type="match status" value="1"/>
</dbReference>
<organism evidence="2 3">
    <name type="scientific">Rhizobium miluonense</name>
    <dbReference type="NCBI Taxonomy" id="411945"/>
    <lineage>
        <taxon>Bacteria</taxon>
        <taxon>Pseudomonadati</taxon>
        <taxon>Pseudomonadota</taxon>
        <taxon>Alphaproteobacteria</taxon>
        <taxon>Hyphomicrobiales</taxon>
        <taxon>Rhizobiaceae</taxon>
        <taxon>Rhizobium/Agrobacterium group</taxon>
        <taxon>Rhizobium</taxon>
    </lineage>
</organism>
<protein>
    <submittedName>
        <fullName evidence="2">Acetyltransferase (GNAT) family protein</fullName>
    </submittedName>
</protein>
<evidence type="ECO:0000313" key="2">
    <source>
        <dbReference type="EMBL" id="SCB36342.1"/>
    </source>
</evidence>
<feature type="domain" description="N-acetyltransferase" evidence="1">
    <location>
        <begin position="1"/>
        <end position="124"/>
    </location>
</feature>
<dbReference type="InterPro" id="IPR016181">
    <property type="entry name" value="Acyl_CoA_acyltransferase"/>
</dbReference>
<accession>A0A1C3W889</accession>